<accession>A0A0L7RG14</accession>
<name>A0A0L7RG14_9HYME</name>
<evidence type="ECO:0000313" key="1">
    <source>
        <dbReference type="EMBL" id="KOC69790.1"/>
    </source>
</evidence>
<reference evidence="1 2" key="1">
    <citation type="submission" date="2015-07" db="EMBL/GenBank/DDBJ databases">
        <title>The genome of Habropoda laboriosa.</title>
        <authorList>
            <person name="Pan H."/>
            <person name="Kapheim K."/>
        </authorList>
    </citation>
    <scope>NUCLEOTIDE SEQUENCE [LARGE SCALE GENOMIC DNA]</scope>
    <source>
        <strain evidence="1">0110345459</strain>
    </source>
</reference>
<dbReference type="EMBL" id="KQ414599">
    <property type="protein sequence ID" value="KOC69790.1"/>
    <property type="molecule type" value="Genomic_DNA"/>
</dbReference>
<proteinExistence type="predicted"/>
<keyword evidence="2" id="KW-1185">Reference proteome</keyword>
<protein>
    <submittedName>
        <fullName evidence="1">Uncharacterized protein</fullName>
    </submittedName>
</protein>
<gene>
    <name evidence="1" type="ORF">WH47_07530</name>
</gene>
<organism evidence="1 2">
    <name type="scientific">Habropoda laboriosa</name>
    <dbReference type="NCBI Taxonomy" id="597456"/>
    <lineage>
        <taxon>Eukaryota</taxon>
        <taxon>Metazoa</taxon>
        <taxon>Ecdysozoa</taxon>
        <taxon>Arthropoda</taxon>
        <taxon>Hexapoda</taxon>
        <taxon>Insecta</taxon>
        <taxon>Pterygota</taxon>
        <taxon>Neoptera</taxon>
        <taxon>Endopterygota</taxon>
        <taxon>Hymenoptera</taxon>
        <taxon>Apocrita</taxon>
        <taxon>Aculeata</taxon>
        <taxon>Apoidea</taxon>
        <taxon>Anthophila</taxon>
        <taxon>Apidae</taxon>
        <taxon>Habropoda</taxon>
    </lineage>
</organism>
<evidence type="ECO:0000313" key="2">
    <source>
        <dbReference type="Proteomes" id="UP000053825"/>
    </source>
</evidence>
<dbReference type="AlphaFoldDB" id="A0A0L7RG14"/>
<sequence length="53" mass="5994">MGKLSDEIFGTRTKAAEGNVARQILCLGGEVPYSWLKQKRTPTLEMQTLIAWR</sequence>
<dbReference type="Proteomes" id="UP000053825">
    <property type="component" value="Unassembled WGS sequence"/>
</dbReference>